<accession>A0A388LRT1</accession>
<dbReference type="Gramene" id="GBG84971">
    <property type="protein sequence ID" value="GBG84971"/>
    <property type="gene ID" value="CBR_g39434"/>
</dbReference>
<keyword evidence="2" id="KW-1185">Reference proteome</keyword>
<organism evidence="1 2">
    <name type="scientific">Chara braunii</name>
    <name type="common">Braun's stonewort</name>
    <dbReference type="NCBI Taxonomy" id="69332"/>
    <lineage>
        <taxon>Eukaryota</taxon>
        <taxon>Viridiplantae</taxon>
        <taxon>Streptophyta</taxon>
        <taxon>Charophyceae</taxon>
        <taxon>Charales</taxon>
        <taxon>Characeae</taxon>
        <taxon>Chara</taxon>
    </lineage>
</organism>
<dbReference type="AlphaFoldDB" id="A0A388LRT1"/>
<proteinExistence type="predicted"/>
<dbReference type="Proteomes" id="UP000265515">
    <property type="component" value="Unassembled WGS sequence"/>
</dbReference>
<protein>
    <submittedName>
        <fullName evidence="1">Uncharacterized protein</fullName>
    </submittedName>
</protein>
<evidence type="ECO:0000313" key="2">
    <source>
        <dbReference type="Proteomes" id="UP000265515"/>
    </source>
</evidence>
<dbReference type="EMBL" id="BFEA01000500">
    <property type="protein sequence ID" value="GBG84971.1"/>
    <property type="molecule type" value="Genomic_DNA"/>
</dbReference>
<comment type="caution">
    <text evidence="1">The sequence shown here is derived from an EMBL/GenBank/DDBJ whole genome shotgun (WGS) entry which is preliminary data.</text>
</comment>
<gene>
    <name evidence="1" type="ORF">CBR_g39434</name>
</gene>
<sequence>MKMCTIFDGIVVGRMVVVKEVLCSRDWVHKPELVFSANITAHSDRWYDVHVGGLYAIELMAAIGYNDDDLLSNVIFFAKKLHNIISNECDCDNLDTVGDVIQHVMSAIVEEHDGKLVDTPFYKTALKPLLRGQTISARAGTTLGSEG</sequence>
<evidence type="ECO:0000313" key="1">
    <source>
        <dbReference type="EMBL" id="GBG84971.1"/>
    </source>
</evidence>
<reference evidence="1 2" key="1">
    <citation type="journal article" date="2018" name="Cell">
        <title>The Chara Genome: Secondary Complexity and Implications for Plant Terrestrialization.</title>
        <authorList>
            <person name="Nishiyama T."/>
            <person name="Sakayama H."/>
            <person name="Vries J.D."/>
            <person name="Buschmann H."/>
            <person name="Saint-Marcoux D."/>
            <person name="Ullrich K.K."/>
            <person name="Haas F.B."/>
            <person name="Vanderstraeten L."/>
            <person name="Becker D."/>
            <person name="Lang D."/>
            <person name="Vosolsobe S."/>
            <person name="Rombauts S."/>
            <person name="Wilhelmsson P.K.I."/>
            <person name="Janitza P."/>
            <person name="Kern R."/>
            <person name="Heyl A."/>
            <person name="Rumpler F."/>
            <person name="Villalobos L.I.A.C."/>
            <person name="Clay J.M."/>
            <person name="Skokan R."/>
            <person name="Toyoda A."/>
            <person name="Suzuki Y."/>
            <person name="Kagoshima H."/>
            <person name="Schijlen E."/>
            <person name="Tajeshwar N."/>
            <person name="Catarino B."/>
            <person name="Hetherington A.J."/>
            <person name="Saltykova A."/>
            <person name="Bonnot C."/>
            <person name="Breuninger H."/>
            <person name="Symeonidi A."/>
            <person name="Radhakrishnan G.V."/>
            <person name="Van Nieuwerburgh F."/>
            <person name="Deforce D."/>
            <person name="Chang C."/>
            <person name="Karol K.G."/>
            <person name="Hedrich R."/>
            <person name="Ulvskov P."/>
            <person name="Glockner G."/>
            <person name="Delwiche C.F."/>
            <person name="Petrasek J."/>
            <person name="Van de Peer Y."/>
            <person name="Friml J."/>
            <person name="Beilby M."/>
            <person name="Dolan L."/>
            <person name="Kohara Y."/>
            <person name="Sugano S."/>
            <person name="Fujiyama A."/>
            <person name="Delaux P.-M."/>
            <person name="Quint M."/>
            <person name="TheiBen G."/>
            <person name="Hagemann M."/>
            <person name="Harholt J."/>
            <person name="Dunand C."/>
            <person name="Zachgo S."/>
            <person name="Langdale J."/>
            <person name="Maumus F."/>
            <person name="Straeten D.V.D."/>
            <person name="Gould S.B."/>
            <person name="Rensing S.A."/>
        </authorList>
    </citation>
    <scope>NUCLEOTIDE SEQUENCE [LARGE SCALE GENOMIC DNA]</scope>
    <source>
        <strain evidence="1 2">S276</strain>
    </source>
</reference>
<name>A0A388LRT1_CHABU</name>